<sequence length="176" mass="20994">MSIEKWLSKKDSKEEAIKREKIFKKLSKEEVQELKKKKARDLVQKKSSLKVGILEEDDLLQKVIEFNDWLNHRTYLKGDLDKIEMWLKNLYSKIKSEPAQESNFTKGSQKSQAIEQYKKIPPRFLDEKTRIAISKNIHGVKKSNKDNYNLRKLRNLIQEKLIEAKYYEILEKILKL</sequence>
<name>A0A0F9GPU3_9ZZZZ</name>
<comment type="caution">
    <text evidence="1">The sequence shown here is derived from an EMBL/GenBank/DDBJ whole genome shotgun (WGS) entry which is preliminary data.</text>
</comment>
<organism evidence="1">
    <name type="scientific">marine sediment metagenome</name>
    <dbReference type="NCBI Taxonomy" id="412755"/>
    <lineage>
        <taxon>unclassified sequences</taxon>
        <taxon>metagenomes</taxon>
        <taxon>ecological metagenomes</taxon>
    </lineage>
</organism>
<gene>
    <name evidence="1" type="ORF">LCGC14_1883770</name>
</gene>
<protein>
    <submittedName>
        <fullName evidence="1">Uncharacterized protein</fullName>
    </submittedName>
</protein>
<proteinExistence type="predicted"/>
<evidence type="ECO:0000313" key="1">
    <source>
        <dbReference type="EMBL" id="KKL92531.1"/>
    </source>
</evidence>
<accession>A0A0F9GPU3</accession>
<dbReference type="AlphaFoldDB" id="A0A0F9GPU3"/>
<reference evidence="1" key="1">
    <citation type="journal article" date="2015" name="Nature">
        <title>Complex archaea that bridge the gap between prokaryotes and eukaryotes.</title>
        <authorList>
            <person name="Spang A."/>
            <person name="Saw J.H."/>
            <person name="Jorgensen S.L."/>
            <person name="Zaremba-Niedzwiedzka K."/>
            <person name="Martijn J."/>
            <person name="Lind A.E."/>
            <person name="van Eijk R."/>
            <person name="Schleper C."/>
            <person name="Guy L."/>
            <person name="Ettema T.J."/>
        </authorList>
    </citation>
    <scope>NUCLEOTIDE SEQUENCE</scope>
</reference>
<dbReference type="EMBL" id="LAZR01019438">
    <property type="protein sequence ID" value="KKL92531.1"/>
    <property type="molecule type" value="Genomic_DNA"/>
</dbReference>